<dbReference type="EMBL" id="MNUE01000035">
    <property type="protein sequence ID" value="OJD32874.1"/>
    <property type="molecule type" value="Genomic_DNA"/>
</dbReference>
<dbReference type="Pfam" id="PF01480">
    <property type="entry name" value="PWI"/>
    <property type="match status" value="1"/>
</dbReference>
<dbReference type="RefSeq" id="XP_020129134.1">
    <property type="nucleotide sequence ID" value="XM_020274757.1"/>
</dbReference>
<dbReference type="InterPro" id="IPR036483">
    <property type="entry name" value="PWI_dom_sf"/>
</dbReference>
<gene>
    <name evidence="4" type="ORF">BKCO1_3500014</name>
</gene>
<name>A0A1J9QY00_9PEZI</name>
<dbReference type="OrthoDB" id="163257at2759"/>
<reference evidence="4 5" key="1">
    <citation type="submission" date="2016-10" db="EMBL/GenBank/DDBJ databases">
        <title>Proteomics and genomics reveal pathogen-plant mechanisms compatible with a hemibiotrophic lifestyle of Diplodia corticola.</title>
        <authorList>
            <person name="Fernandes I."/>
            <person name="De Jonge R."/>
            <person name="Van De Peer Y."/>
            <person name="Devreese B."/>
            <person name="Alves A."/>
            <person name="Esteves A.C."/>
        </authorList>
    </citation>
    <scope>NUCLEOTIDE SEQUENCE [LARGE SCALE GENOMIC DNA]</scope>
    <source>
        <strain evidence="4 5">CBS 112549</strain>
    </source>
</reference>
<dbReference type="PANTHER" id="PTHR23148:SF0">
    <property type="entry name" value="SERINE_ARGININE REPETITIVE MATRIX PROTEIN 1"/>
    <property type="match status" value="1"/>
</dbReference>
<evidence type="ECO:0000256" key="1">
    <source>
        <dbReference type="ARBA" id="ARBA00022664"/>
    </source>
</evidence>
<feature type="region of interest" description="Disordered" evidence="2">
    <location>
        <begin position="116"/>
        <end position="282"/>
    </location>
</feature>
<dbReference type="STRING" id="236234.A0A1J9QY00"/>
<dbReference type="Proteomes" id="UP000183809">
    <property type="component" value="Unassembled WGS sequence"/>
</dbReference>
<dbReference type="GeneID" id="31015018"/>
<sequence length="282" mass="33357">MQLSAADMKLLKSTKFPPEFEEKVDTTKVQMDIMKKWIATKLQQILETEDDMVVDFIYNLLDGERHPDPKKLQVALGGFLHDDAPRFVREFWNLCLSAQSNKDTLGVPRELLEMKKDEMKQDKKAQEKAAEEARKRRDNERERDEDLDRIRERERRERDHTRDRPRGRGRGGGRGGSAFSYRPGRSRSRSPPPFRRGHDEDKRADVRKDRDRRDRRRRRSLSRSQSPRRDNKRRRSPDRYEPEKRRRNTSSPEPSPPPRADRRPSIASDASMRDVTENKVGE</sequence>
<proteinExistence type="predicted"/>
<comment type="caution">
    <text evidence="4">The sequence shown here is derived from an EMBL/GenBank/DDBJ whole genome shotgun (WGS) entry which is preliminary data.</text>
</comment>
<protein>
    <submittedName>
        <fullName evidence="4">Pwi domain mrna processing protein</fullName>
    </submittedName>
</protein>
<organism evidence="4 5">
    <name type="scientific">Diplodia corticola</name>
    <dbReference type="NCBI Taxonomy" id="236234"/>
    <lineage>
        <taxon>Eukaryota</taxon>
        <taxon>Fungi</taxon>
        <taxon>Dikarya</taxon>
        <taxon>Ascomycota</taxon>
        <taxon>Pezizomycotina</taxon>
        <taxon>Dothideomycetes</taxon>
        <taxon>Dothideomycetes incertae sedis</taxon>
        <taxon>Botryosphaeriales</taxon>
        <taxon>Botryosphaeriaceae</taxon>
        <taxon>Diplodia</taxon>
    </lineage>
</organism>
<feature type="compositionally biased region" description="Basic and acidic residues" evidence="2">
    <location>
        <begin position="116"/>
        <end position="166"/>
    </location>
</feature>
<dbReference type="GO" id="GO:0005681">
    <property type="term" value="C:spliceosomal complex"/>
    <property type="evidence" value="ECO:0007669"/>
    <property type="project" value="TreeGrafter"/>
</dbReference>
<dbReference type="PANTHER" id="PTHR23148">
    <property type="entry name" value="SERINE/ARGININE REGULATED NUCLEAR MATRIX PROTEIN"/>
    <property type="match status" value="1"/>
</dbReference>
<dbReference type="Gene3D" id="1.20.1390.10">
    <property type="entry name" value="PWI domain"/>
    <property type="match status" value="1"/>
</dbReference>
<evidence type="ECO:0000256" key="2">
    <source>
        <dbReference type="SAM" id="MobiDB-lite"/>
    </source>
</evidence>
<dbReference type="GO" id="GO:0003723">
    <property type="term" value="F:RNA binding"/>
    <property type="evidence" value="ECO:0007669"/>
    <property type="project" value="TreeGrafter"/>
</dbReference>
<dbReference type="AlphaFoldDB" id="A0A1J9QY00"/>
<dbReference type="SUPFAM" id="SSF101233">
    <property type="entry name" value="PWI domain"/>
    <property type="match status" value="1"/>
</dbReference>
<accession>A0A1J9QY00</accession>
<dbReference type="InterPro" id="IPR052225">
    <property type="entry name" value="Ser/Arg_repetitive_matrix"/>
</dbReference>
<evidence type="ECO:0000313" key="5">
    <source>
        <dbReference type="Proteomes" id="UP000183809"/>
    </source>
</evidence>
<keyword evidence="5" id="KW-1185">Reference proteome</keyword>
<dbReference type="InterPro" id="IPR002483">
    <property type="entry name" value="PWI_dom"/>
</dbReference>
<dbReference type="PROSITE" id="PS51025">
    <property type="entry name" value="PWI"/>
    <property type="match status" value="1"/>
</dbReference>
<feature type="domain" description="PWI" evidence="3">
    <location>
        <begin position="13"/>
        <end position="114"/>
    </location>
</feature>
<keyword evidence="1" id="KW-0507">mRNA processing</keyword>
<evidence type="ECO:0000313" key="4">
    <source>
        <dbReference type="EMBL" id="OJD32874.1"/>
    </source>
</evidence>
<dbReference type="GO" id="GO:0048024">
    <property type="term" value="P:regulation of mRNA splicing, via spliceosome"/>
    <property type="evidence" value="ECO:0007669"/>
    <property type="project" value="TreeGrafter"/>
</dbReference>
<evidence type="ECO:0000259" key="3">
    <source>
        <dbReference type="PROSITE" id="PS51025"/>
    </source>
</evidence>
<dbReference type="GO" id="GO:0006397">
    <property type="term" value="P:mRNA processing"/>
    <property type="evidence" value="ECO:0007669"/>
    <property type="project" value="UniProtKB-KW"/>
</dbReference>
<feature type="compositionally biased region" description="Basic and acidic residues" evidence="2">
    <location>
        <begin position="196"/>
        <end position="212"/>
    </location>
</feature>
<dbReference type="SMART" id="SM00311">
    <property type="entry name" value="PWI"/>
    <property type="match status" value="1"/>
</dbReference>
<feature type="compositionally biased region" description="Basic and acidic residues" evidence="2">
    <location>
        <begin position="271"/>
        <end position="282"/>
    </location>
</feature>